<dbReference type="InterPro" id="IPR043129">
    <property type="entry name" value="ATPase_NBD"/>
</dbReference>
<protein>
    <recommendedName>
        <fullName evidence="1">ATPase BadF/BadG/BcrA/BcrD type domain-containing protein</fullName>
    </recommendedName>
</protein>
<evidence type="ECO:0000313" key="2">
    <source>
        <dbReference type="EMBL" id="AKG03789.1"/>
    </source>
</evidence>
<organism evidence="3 4">
    <name type="scientific">Salimicrobium jeotgali</name>
    <dbReference type="NCBI Taxonomy" id="1230341"/>
    <lineage>
        <taxon>Bacteria</taxon>
        <taxon>Bacillati</taxon>
        <taxon>Bacillota</taxon>
        <taxon>Bacilli</taxon>
        <taxon>Bacillales</taxon>
        <taxon>Bacillaceae</taxon>
        <taxon>Salimicrobium</taxon>
    </lineage>
</organism>
<evidence type="ECO:0000313" key="5">
    <source>
        <dbReference type="Proteomes" id="UP000092654"/>
    </source>
</evidence>
<sequence length="318" mass="34429">MKVFVGVDGGGTKTEAIAVDGTGKKIGEVNSGPTNPNATPYWKESLRSISQQLALPEKTNVRIFAGISGAGTSETREELIEAFRELFSAEIEVEPDPLNILYGGLYGSAGIVQICGTGSITYGVNEKGDYGRIGGWGYLLGDRGSGYEIGRRGLLASIESEEGLGFPTVITEYIYNKFRGKDCREILQKIYSSTAPKELVSPLSKIVIRAAEEGDKVALNILYEEALMVCSYIFRLEKELFAFKKQPVILAGGVLSTSNPFQLMVKNELDRKGISTFLPEHTPVEGALIGAVRKENGIIKKNVLAAIGGRIWGPQLED</sequence>
<reference evidence="3 4" key="1">
    <citation type="journal article" date="2012" name="J. Bacteriol.">
        <title>Draft Genome Sequence of Salimicrobium sp. Strain MJ3, Isolated from Myulchi-Jeot, Korean Fermented Seafood.</title>
        <authorList>
            <person name="Lee S.H."/>
            <person name="Jung J.Y."/>
            <person name="Jeon C.O."/>
        </authorList>
    </citation>
    <scope>NUCLEOTIDE SEQUENCE [LARGE SCALE GENOMIC DNA]</scope>
    <source>
        <strain evidence="3 4">MJ3</strain>
    </source>
</reference>
<dbReference type="Proteomes" id="UP000011746">
    <property type="component" value="Unassembled WGS sequence"/>
</dbReference>
<gene>
    <name evidence="2" type="ORF">AAV35_002620</name>
    <name evidence="3" type="ORF">MJ3_09223</name>
</gene>
<proteinExistence type="predicted"/>
<reference evidence="5" key="2">
    <citation type="submission" date="2015-06" db="EMBL/GenBank/DDBJ databases">
        <title>Salimicrobium jeotgali MJ3, isolated from Myulchi jeot, a traditional Korean fermented seafood.</title>
        <authorList>
            <person name="Kim K.H."/>
            <person name="Jeon C.O."/>
            <person name="Jin H.M."/>
        </authorList>
    </citation>
    <scope>NUCLEOTIDE SEQUENCE [LARGE SCALE GENOMIC DNA]</scope>
    <source>
        <strain evidence="5">MJ3</strain>
    </source>
</reference>
<dbReference type="InterPro" id="IPR052519">
    <property type="entry name" value="Euk-type_GlcNAc_Kinase"/>
</dbReference>
<dbReference type="KEGG" id="sje:AAV35_002620"/>
<dbReference type="CDD" id="cd24007">
    <property type="entry name" value="ASKHA_NBD_eukNAGK-like"/>
    <property type="match status" value="1"/>
</dbReference>
<evidence type="ECO:0000259" key="1">
    <source>
        <dbReference type="Pfam" id="PF01869"/>
    </source>
</evidence>
<dbReference type="PATRIC" id="fig|1230341.3.peg.1897"/>
<dbReference type="PANTHER" id="PTHR43190:SF3">
    <property type="entry name" value="N-ACETYL-D-GLUCOSAMINE KINASE"/>
    <property type="match status" value="1"/>
</dbReference>
<accession>K2H660</accession>
<dbReference type="Pfam" id="PF01869">
    <property type="entry name" value="BcrAD_BadFG"/>
    <property type="match status" value="1"/>
</dbReference>
<dbReference type="STRING" id="1230341.AAV35_002620"/>
<dbReference type="EMBL" id="AMPQ01000012">
    <property type="protein sequence ID" value="EKE31275.1"/>
    <property type="molecule type" value="Genomic_DNA"/>
</dbReference>
<dbReference type="RefSeq" id="WP_008590734.1">
    <property type="nucleotide sequence ID" value="NZ_AMPQ01000012.1"/>
</dbReference>
<name>K2H660_9BACI</name>
<feature type="domain" description="ATPase BadF/BadG/BcrA/BcrD type" evidence="1">
    <location>
        <begin position="5"/>
        <end position="289"/>
    </location>
</feature>
<reference evidence="2" key="3">
    <citation type="submission" date="2016-11" db="EMBL/GenBank/DDBJ databases">
        <title>Salimicrobium jeotgali MJ3, isolated from Myulchi jeot, a traditional Korean fermented seafood.</title>
        <authorList>
            <person name="Kim K.H."/>
            <person name="Jeon C.O."/>
            <person name="Jin H.M."/>
        </authorList>
    </citation>
    <scope>NUCLEOTIDE SEQUENCE</scope>
    <source>
        <strain evidence="2">MJ3</strain>
    </source>
</reference>
<dbReference type="EMBL" id="CP011361">
    <property type="protein sequence ID" value="AKG03789.1"/>
    <property type="molecule type" value="Genomic_DNA"/>
</dbReference>
<evidence type="ECO:0000313" key="3">
    <source>
        <dbReference type="EMBL" id="EKE31275.1"/>
    </source>
</evidence>
<evidence type="ECO:0000313" key="4">
    <source>
        <dbReference type="Proteomes" id="UP000011746"/>
    </source>
</evidence>
<dbReference type="AlphaFoldDB" id="K2H660"/>
<dbReference type="InterPro" id="IPR002731">
    <property type="entry name" value="ATPase_BadF"/>
</dbReference>
<dbReference type="Gene3D" id="3.30.420.40">
    <property type="match status" value="2"/>
</dbReference>
<dbReference type="eggNOG" id="COG2971">
    <property type="taxonomic scope" value="Bacteria"/>
</dbReference>
<dbReference type="SUPFAM" id="SSF53067">
    <property type="entry name" value="Actin-like ATPase domain"/>
    <property type="match status" value="2"/>
</dbReference>
<dbReference type="Proteomes" id="UP000092654">
    <property type="component" value="Chromosome"/>
</dbReference>
<keyword evidence="4" id="KW-1185">Reference proteome</keyword>
<dbReference type="OrthoDB" id="9772633at2"/>
<dbReference type="PANTHER" id="PTHR43190">
    <property type="entry name" value="N-ACETYL-D-GLUCOSAMINE KINASE"/>
    <property type="match status" value="1"/>
</dbReference>